<dbReference type="EMBL" id="CP092488">
    <property type="protein sequence ID" value="UMB68207.1"/>
    <property type="molecule type" value="Genomic_DNA"/>
</dbReference>
<feature type="domain" description="Excalibur calcium-binding" evidence="3">
    <location>
        <begin position="36"/>
        <end position="72"/>
    </location>
</feature>
<name>A0ABY3VLX2_9MYCO</name>
<evidence type="ECO:0000256" key="1">
    <source>
        <dbReference type="SAM" id="MobiDB-lite"/>
    </source>
</evidence>
<reference evidence="4" key="1">
    <citation type="submission" date="2022-08" db="EMBL/GenBank/DDBJ databases">
        <title>Whole genome sequencing of non-tuberculosis mycobacteria type-strains.</title>
        <authorList>
            <person name="Igarashi Y."/>
            <person name="Osugi A."/>
            <person name="Mitarai S."/>
        </authorList>
    </citation>
    <scope>NUCLEOTIDE SEQUENCE</scope>
    <source>
        <strain evidence="4">DSM 45127</strain>
    </source>
</reference>
<protein>
    <submittedName>
        <fullName evidence="4">Excalibur calcium-binding domain-containing protein</fullName>
    </submittedName>
</protein>
<dbReference type="SMART" id="SM00894">
    <property type="entry name" value="Excalibur"/>
    <property type="match status" value="1"/>
</dbReference>
<organism evidence="4 5">
    <name type="scientific">Mycobacterium paraterrae</name>
    <dbReference type="NCBI Taxonomy" id="577492"/>
    <lineage>
        <taxon>Bacteria</taxon>
        <taxon>Bacillati</taxon>
        <taxon>Actinomycetota</taxon>
        <taxon>Actinomycetes</taxon>
        <taxon>Mycobacteriales</taxon>
        <taxon>Mycobacteriaceae</taxon>
        <taxon>Mycobacterium</taxon>
    </lineage>
</organism>
<proteinExistence type="predicted"/>
<dbReference type="Proteomes" id="UP001055336">
    <property type="component" value="Chromosome"/>
</dbReference>
<evidence type="ECO:0000313" key="5">
    <source>
        <dbReference type="Proteomes" id="UP001055336"/>
    </source>
</evidence>
<dbReference type="RefSeq" id="WP_240258669.1">
    <property type="nucleotide sequence ID" value="NZ_CP092488.2"/>
</dbReference>
<keyword evidence="2" id="KW-0732">Signal</keyword>
<dbReference type="InterPro" id="IPR008613">
    <property type="entry name" value="Excalibur_Ca-bd_domain"/>
</dbReference>
<feature type="signal peptide" evidence="2">
    <location>
        <begin position="1"/>
        <end position="33"/>
    </location>
</feature>
<feature type="region of interest" description="Disordered" evidence="1">
    <location>
        <begin position="42"/>
        <end position="82"/>
    </location>
</feature>
<evidence type="ECO:0000256" key="2">
    <source>
        <dbReference type="SAM" id="SignalP"/>
    </source>
</evidence>
<dbReference type="Pfam" id="PF05901">
    <property type="entry name" value="Excalibur"/>
    <property type="match status" value="1"/>
</dbReference>
<accession>A0ABY3VLX2</accession>
<evidence type="ECO:0000259" key="3">
    <source>
        <dbReference type="SMART" id="SM00894"/>
    </source>
</evidence>
<keyword evidence="5" id="KW-1185">Reference proteome</keyword>
<evidence type="ECO:0000313" key="4">
    <source>
        <dbReference type="EMBL" id="UMB68207.1"/>
    </source>
</evidence>
<feature type="chain" id="PRO_5045228122" evidence="2">
    <location>
        <begin position="34"/>
        <end position="82"/>
    </location>
</feature>
<sequence length="82" mass="8595">MIARGRGALSLLSAAVVATLLSFEIKNATVAIADPPYQNCSEARADGRSSIPATDPAYRPDLDLDGDGFACEPASKGRRSTR</sequence>
<gene>
    <name evidence="4" type="ORF">MKK62_17380</name>
</gene>